<keyword evidence="3 6" id="KW-0812">Transmembrane</keyword>
<dbReference type="InterPro" id="IPR036259">
    <property type="entry name" value="MFS_trans_sf"/>
</dbReference>
<reference evidence="8 9" key="1">
    <citation type="submission" date="2024-01" db="EMBL/GenBank/DDBJ databases">
        <authorList>
            <person name="Allen C."/>
            <person name="Tagirdzhanova G."/>
        </authorList>
    </citation>
    <scope>NUCLEOTIDE SEQUENCE [LARGE SCALE GENOMIC DNA]</scope>
</reference>
<dbReference type="EMBL" id="CAWUHB010000016">
    <property type="protein sequence ID" value="CAK7218784.1"/>
    <property type="molecule type" value="Genomic_DNA"/>
</dbReference>
<dbReference type="SUPFAM" id="SSF103473">
    <property type="entry name" value="MFS general substrate transporter"/>
    <property type="match status" value="1"/>
</dbReference>
<comment type="caution">
    <text evidence="8">The sequence shown here is derived from an EMBL/GenBank/DDBJ whole genome shotgun (WGS) entry which is preliminary data.</text>
</comment>
<dbReference type="Gene3D" id="1.20.1250.20">
    <property type="entry name" value="MFS general substrate transporter like domains"/>
    <property type="match status" value="1"/>
</dbReference>
<dbReference type="Proteomes" id="UP001642405">
    <property type="component" value="Unassembled WGS sequence"/>
</dbReference>
<dbReference type="PANTHER" id="PTHR48020:SF12">
    <property type="entry name" value="PROTON MYO-INOSITOL COTRANSPORTER"/>
    <property type="match status" value="1"/>
</dbReference>
<keyword evidence="2" id="KW-0813">Transport</keyword>
<proteinExistence type="predicted"/>
<keyword evidence="4 6" id="KW-1133">Transmembrane helix</keyword>
<evidence type="ECO:0000256" key="2">
    <source>
        <dbReference type="ARBA" id="ARBA00022448"/>
    </source>
</evidence>
<evidence type="ECO:0000313" key="8">
    <source>
        <dbReference type="EMBL" id="CAK7218784.1"/>
    </source>
</evidence>
<evidence type="ECO:0000256" key="4">
    <source>
        <dbReference type="ARBA" id="ARBA00022989"/>
    </source>
</evidence>
<evidence type="ECO:0000256" key="6">
    <source>
        <dbReference type="SAM" id="Phobius"/>
    </source>
</evidence>
<evidence type="ECO:0000256" key="5">
    <source>
        <dbReference type="ARBA" id="ARBA00023136"/>
    </source>
</evidence>
<evidence type="ECO:0000256" key="3">
    <source>
        <dbReference type="ARBA" id="ARBA00022692"/>
    </source>
</evidence>
<accession>A0ABP0BGM4</accession>
<gene>
    <name evidence="8" type="ORF">SCUCBS95973_003601</name>
</gene>
<keyword evidence="5 6" id="KW-0472">Membrane</keyword>
<dbReference type="InterPro" id="IPR020846">
    <property type="entry name" value="MFS_dom"/>
</dbReference>
<dbReference type="InterPro" id="IPR005828">
    <property type="entry name" value="MFS_sugar_transport-like"/>
</dbReference>
<feature type="transmembrane region" description="Helical" evidence="6">
    <location>
        <begin position="145"/>
        <end position="167"/>
    </location>
</feature>
<organism evidence="8 9">
    <name type="scientific">Sporothrix curviconia</name>
    <dbReference type="NCBI Taxonomy" id="1260050"/>
    <lineage>
        <taxon>Eukaryota</taxon>
        <taxon>Fungi</taxon>
        <taxon>Dikarya</taxon>
        <taxon>Ascomycota</taxon>
        <taxon>Pezizomycotina</taxon>
        <taxon>Sordariomycetes</taxon>
        <taxon>Sordariomycetidae</taxon>
        <taxon>Ophiostomatales</taxon>
        <taxon>Ophiostomataceae</taxon>
        <taxon>Sporothrix</taxon>
    </lineage>
</organism>
<dbReference type="PROSITE" id="PS50850">
    <property type="entry name" value="MFS"/>
    <property type="match status" value="1"/>
</dbReference>
<sequence>MLTSPAQYTDDELVADVHRFQSQYLTHVDVEKITKAARVAKDIRAYDEVARSDDLNAGQGLPVQLNLAERRALKRERDVAISERGMYIVILTVSLAAFLQGHVQSSINGSSLFRNVLGLGYDAGSARDSAVDSASKGVPVSTDDWLLGAVNASPFLFAAVLGCPLALPINDIVGRRGAMAIAAVLILASSIGSAFCHVWYSLFLVRIVNGLGMGIKAVSMRYAKTN</sequence>
<evidence type="ECO:0000259" key="7">
    <source>
        <dbReference type="PROSITE" id="PS50850"/>
    </source>
</evidence>
<evidence type="ECO:0000313" key="9">
    <source>
        <dbReference type="Proteomes" id="UP001642405"/>
    </source>
</evidence>
<protein>
    <recommendedName>
        <fullName evidence="7">Major facilitator superfamily (MFS) profile domain-containing protein</fullName>
    </recommendedName>
</protein>
<comment type="subcellular location">
    <subcellularLocation>
        <location evidence="1">Membrane</location>
        <topology evidence="1">Multi-pass membrane protein</topology>
    </subcellularLocation>
</comment>
<feature type="transmembrane region" description="Helical" evidence="6">
    <location>
        <begin position="85"/>
        <end position="103"/>
    </location>
</feature>
<keyword evidence="9" id="KW-1185">Reference proteome</keyword>
<evidence type="ECO:0000256" key="1">
    <source>
        <dbReference type="ARBA" id="ARBA00004141"/>
    </source>
</evidence>
<dbReference type="PANTHER" id="PTHR48020">
    <property type="entry name" value="PROTON MYO-INOSITOL COTRANSPORTER"/>
    <property type="match status" value="1"/>
</dbReference>
<name>A0ABP0BGM4_9PEZI</name>
<dbReference type="InterPro" id="IPR050814">
    <property type="entry name" value="Myo-inositol_Transporter"/>
</dbReference>
<feature type="domain" description="Major facilitator superfamily (MFS) profile" evidence="7">
    <location>
        <begin position="89"/>
        <end position="226"/>
    </location>
</feature>
<feature type="transmembrane region" description="Helical" evidence="6">
    <location>
        <begin position="179"/>
        <end position="200"/>
    </location>
</feature>
<dbReference type="Pfam" id="PF00083">
    <property type="entry name" value="Sugar_tr"/>
    <property type="match status" value="1"/>
</dbReference>